<gene>
    <name evidence="2" type="ORF">CFK38_05340</name>
</gene>
<dbReference type="EMBL" id="CP023563">
    <property type="protein sequence ID" value="ATG53118.1"/>
    <property type="molecule type" value="Genomic_DNA"/>
</dbReference>
<evidence type="ECO:0000256" key="1">
    <source>
        <dbReference type="SAM" id="Phobius"/>
    </source>
</evidence>
<feature type="transmembrane region" description="Helical" evidence="1">
    <location>
        <begin position="20"/>
        <end position="39"/>
    </location>
</feature>
<dbReference type="Proteomes" id="UP000218165">
    <property type="component" value="Chromosome"/>
</dbReference>
<keyword evidence="1" id="KW-1133">Transmembrane helix</keyword>
<feature type="transmembrane region" description="Helical" evidence="1">
    <location>
        <begin position="71"/>
        <end position="93"/>
    </location>
</feature>
<name>A0A291GSD2_9MICO</name>
<organism evidence="2 3">
    <name type="scientific">Brachybacterium vulturis</name>
    <dbReference type="NCBI Taxonomy" id="2017484"/>
    <lineage>
        <taxon>Bacteria</taxon>
        <taxon>Bacillati</taxon>
        <taxon>Actinomycetota</taxon>
        <taxon>Actinomycetes</taxon>
        <taxon>Micrococcales</taxon>
        <taxon>Dermabacteraceae</taxon>
        <taxon>Brachybacterium</taxon>
    </lineage>
</organism>
<proteinExistence type="predicted"/>
<protein>
    <submittedName>
        <fullName evidence="2">Uncharacterized protein</fullName>
    </submittedName>
</protein>
<evidence type="ECO:0000313" key="3">
    <source>
        <dbReference type="Proteomes" id="UP000218165"/>
    </source>
</evidence>
<keyword evidence="1" id="KW-0472">Membrane</keyword>
<dbReference type="KEGG" id="brz:CFK38_05340"/>
<evidence type="ECO:0000313" key="2">
    <source>
        <dbReference type="EMBL" id="ATG53118.1"/>
    </source>
</evidence>
<feature type="transmembrane region" description="Helical" evidence="1">
    <location>
        <begin position="154"/>
        <end position="171"/>
    </location>
</feature>
<reference evidence="3" key="1">
    <citation type="submission" date="2017-09" db="EMBL/GenBank/DDBJ databases">
        <title>Brachybacterium sp. VM2412.</title>
        <authorList>
            <person name="Tak E.J."/>
            <person name="Bae J.-W."/>
        </authorList>
    </citation>
    <scope>NUCLEOTIDE SEQUENCE [LARGE SCALE GENOMIC DNA]</scope>
    <source>
        <strain evidence="3">VM2412</strain>
    </source>
</reference>
<accession>A0A291GSD2</accession>
<keyword evidence="3" id="KW-1185">Reference proteome</keyword>
<sequence>MGAGPQLDAGDGVKWKRVKLIGLILLIGTAVLLLARLGINLASFIAADDLAASDTGGEIGAVGIGSSLASVLLYGLNFLVNIIVFGLGIAAAVMGRGRARVGGIIAAVAIPVSAVLFWILLFVMVAILMATGVADEQTGAITAAGYRITAGTNALHALVMVAIIGLGAFFVHSTASKKLSA</sequence>
<dbReference type="AlphaFoldDB" id="A0A291GSD2"/>
<feature type="transmembrane region" description="Helical" evidence="1">
    <location>
        <begin position="105"/>
        <end position="134"/>
    </location>
</feature>
<keyword evidence="1" id="KW-0812">Transmembrane</keyword>